<proteinExistence type="predicted"/>
<accession>A0ACB8U718</accession>
<keyword evidence="2" id="KW-1185">Reference proteome</keyword>
<organism evidence="1 2">
    <name type="scientific">Irpex rosettiformis</name>
    <dbReference type="NCBI Taxonomy" id="378272"/>
    <lineage>
        <taxon>Eukaryota</taxon>
        <taxon>Fungi</taxon>
        <taxon>Dikarya</taxon>
        <taxon>Basidiomycota</taxon>
        <taxon>Agaricomycotina</taxon>
        <taxon>Agaricomycetes</taxon>
        <taxon>Polyporales</taxon>
        <taxon>Irpicaceae</taxon>
        <taxon>Irpex</taxon>
    </lineage>
</organism>
<comment type="caution">
    <text evidence="1">The sequence shown here is derived from an EMBL/GenBank/DDBJ whole genome shotgun (WGS) entry which is preliminary data.</text>
</comment>
<protein>
    <submittedName>
        <fullName evidence="1">YL1 nuclear protein-domain-containing protein</fullName>
    </submittedName>
</protein>
<name>A0ACB8U718_9APHY</name>
<gene>
    <name evidence="1" type="ORF">BDY19DRAFT_889086</name>
</gene>
<evidence type="ECO:0000313" key="1">
    <source>
        <dbReference type="EMBL" id="KAI0089904.1"/>
    </source>
</evidence>
<evidence type="ECO:0000313" key="2">
    <source>
        <dbReference type="Proteomes" id="UP001055072"/>
    </source>
</evidence>
<sequence>MTEDEGTLVMRRSRRSTAGNRMEAVLAEFKAEELGQDIEEDNDFVVELDEQDAFESDFESTDEEGAQEDVDAAAERMVTEEEKRKRKTGRSHLERITAAAHARQKATFNPEAIVAPVTKLTSAKLNRRVSLGTAVDAETGAVLEGGKRKSSRRHTMMNSSMTQIRAKDELEKKSSVSRRVKVKTQALTQDQLIARALDMEDGNIKEHRNYLQMEEEKRKRARVVRTAVEGPLIRWISRAEEITVLVQPPPPPPVSLPPPPPPPTVTPMPQYPYHYASAPASYASSPAPITPQYASSHMPSAPAYPSPRTYTPPVYSPHTPPQPPAYYPSPQPPASPMTFVNYSYPSQSLSVAPPPPPVEKVELVTKNYVIHETSQEEDASKPLWKETMAAMFGDHVRWDTLKVYAGKGRPLSRPKDICPITGQIAKYRDPRTGVPFANIPAFNTLTKIISHDFVWSERLGCYVSTRSEDGANKRGDNSSHDNERTMS</sequence>
<reference evidence="1" key="1">
    <citation type="journal article" date="2021" name="Environ. Microbiol.">
        <title>Gene family expansions and transcriptome signatures uncover fungal adaptations to wood decay.</title>
        <authorList>
            <person name="Hage H."/>
            <person name="Miyauchi S."/>
            <person name="Viragh M."/>
            <person name="Drula E."/>
            <person name="Min B."/>
            <person name="Chaduli D."/>
            <person name="Navarro D."/>
            <person name="Favel A."/>
            <person name="Norest M."/>
            <person name="Lesage-Meessen L."/>
            <person name="Balint B."/>
            <person name="Merenyi Z."/>
            <person name="de Eugenio L."/>
            <person name="Morin E."/>
            <person name="Martinez A.T."/>
            <person name="Baldrian P."/>
            <person name="Stursova M."/>
            <person name="Martinez M.J."/>
            <person name="Novotny C."/>
            <person name="Magnuson J.K."/>
            <person name="Spatafora J.W."/>
            <person name="Maurice S."/>
            <person name="Pangilinan J."/>
            <person name="Andreopoulos W."/>
            <person name="LaButti K."/>
            <person name="Hundley H."/>
            <person name="Na H."/>
            <person name="Kuo A."/>
            <person name="Barry K."/>
            <person name="Lipzen A."/>
            <person name="Henrissat B."/>
            <person name="Riley R."/>
            <person name="Ahrendt S."/>
            <person name="Nagy L.G."/>
            <person name="Grigoriev I.V."/>
            <person name="Martin F."/>
            <person name="Rosso M.N."/>
        </authorList>
    </citation>
    <scope>NUCLEOTIDE SEQUENCE</scope>
    <source>
        <strain evidence="1">CBS 384.51</strain>
    </source>
</reference>
<dbReference type="Proteomes" id="UP001055072">
    <property type="component" value="Unassembled WGS sequence"/>
</dbReference>
<dbReference type="EMBL" id="MU274909">
    <property type="protein sequence ID" value="KAI0089904.1"/>
    <property type="molecule type" value="Genomic_DNA"/>
</dbReference>